<dbReference type="HOGENOM" id="CLU_003703_6_2_1"/>
<reference evidence="2" key="2">
    <citation type="submission" date="2015-01" db="EMBL/GenBank/DDBJ databases">
        <title>Evolutionary Origins and Diversification of the Mycorrhizal Mutualists.</title>
        <authorList>
            <consortium name="DOE Joint Genome Institute"/>
            <consortium name="Mycorrhizal Genomics Consortium"/>
            <person name="Kohler A."/>
            <person name="Kuo A."/>
            <person name="Nagy L.G."/>
            <person name="Floudas D."/>
            <person name="Copeland A."/>
            <person name="Barry K.W."/>
            <person name="Cichocki N."/>
            <person name="Veneault-Fourrey C."/>
            <person name="LaButti K."/>
            <person name="Lindquist E.A."/>
            <person name="Lipzen A."/>
            <person name="Lundell T."/>
            <person name="Morin E."/>
            <person name="Murat C."/>
            <person name="Riley R."/>
            <person name="Ohm R."/>
            <person name="Sun H."/>
            <person name="Tunlid A."/>
            <person name="Henrissat B."/>
            <person name="Grigoriev I.V."/>
            <person name="Hibbett D.S."/>
            <person name="Martin F."/>
        </authorList>
    </citation>
    <scope>NUCLEOTIDE SEQUENCE [LARGE SCALE GENOMIC DNA]</scope>
    <source>
        <strain evidence="2">F 1598</strain>
    </source>
</reference>
<gene>
    <name evidence="1" type="ORF">PILCRDRAFT_78206</name>
</gene>
<dbReference type="OrthoDB" id="2626781at2759"/>
<organism evidence="1 2">
    <name type="scientific">Piloderma croceum (strain F 1598)</name>
    <dbReference type="NCBI Taxonomy" id="765440"/>
    <lineage>
        <taxon>Eukaryota</taxon>
        <taxon>Fungi</taxon>
        <taxon>Dikarya</taxon>
        <taxon>Basidiomycota</taxon>
        <taxon>Agaricomycotina</taxon>
        <taxon>Agaricomycetes</taxon>
        <taxon>Agaricomycetidae</taxon>
        <taxon>Atheliales</taxon>
        <taxon>Atheliaceae</taxon>
        <taxon>Piloderma</taxon>
    </lineage>
</organism>
<protein>
    <submittedName>
        <fullName evidence="1">Uncharacterized protein</fullName>
    </submittedName>
</protein>
<dbReference type="AlphaFoldDB" id="A0A0C3AQ25"/>
<name>A0A0C3AQ25_PILCF</name>
<dbReference type="Proteomes" id="UP000054166">
    <property type="component" value="Unassembled WGS sequence"/>
</dbReference>
<reference evidence="1 2" key="1">
    <citation type="submission" date="2014-04" db="EMBL/GenBank/DDBJ databases">
        <authorList>
            <consortium name="DOE Joint Genome Institute"/>
            <person name="Kuo A."/>
            <person name="Tarkka M."/>
            <person name="Buscot F."/>
            <person name="Kohler A."/>
            <person name="Nagy L.G."/>
            <person name="Floudas D."/>
            <person name="Copeland A."/>
            <person name="Barry K.W."/>
            <person name="Cichocki N."/>
            <person name="Veneault-Fourrey C."/>
            <person name="LaButti K."/>
            <person name="Lindquist E.A."/>
            <person name="Lipzen A."/>
            <person name="Lundell T."/>
            <person name="Morin E."/>
            <person name="Murat C."/>
            <person name="Sun H."/>
            <person name="Tunlid A."/>
            <person name="Henrissat B."/>
            <person name="Grigoriev I.V."/>
            <person name="Hibbett D.S."/>
            <person name="Martin F."/>
            <person name="Nordberg H.P."/>
            <person name="Cantor M.N."/>
            <person name="Hua S.X."/>
        </authorList>
    </citation>
    <scope>NUCLEOTIDE SEQUENCE [LARGE SCALE GENOMIC DNA]</scope>
    <source>
        <strain evidence="1 2">F 1598</strain>
    </source>
</reference>
<evidence type="ECO:0000313" key="1">
    <source>
        <dbReference type="EMBL" id="KIM76023.1"/>
    </source>
</evidence>
<evidence type="ECO:0000313" key="2">
    <source>
        <dbReference type="Proteomes" id="UP000054166"/>
    </source>
</evidence>
<accession>A0A0C3AQ25</accession>
<sequence>FRRWEEEHNLMKHEMVWTVRYFKYCQREWEGRRKRVDNDREGATGLMVYAAKQAALWGRFAEVGMTRFKQEIRDLEFDV</sequence>
<feature type="non-terminal residue" evidence="1">
    <location>
        <position position="1"/>
    </location>
</feature>
<dbReference type="InParanoid" id="A0A0C3AQ25"/>
<keyword evidence="2" id="KW-1185">Reference proteome</keyword>
<proteinExistence type="predicted"/>
<dbReference type="EMBL" id="KN833039">
    <property type="protein sequence ID" value="KIM76023.1"/>
    <property type="molecule type" value="Genomic_DNA"/>
</dbReference>